<feature type="binding site" evidence="14">
    <location>
        <position position="51"/>
    </location>
    <ligand>
        <name>Mg(2+)</name>
        <dbReference type="ChEBI" id="CHEBI:18420"/>
        <label>2</label>
    </ligand>
</feature>
<evidence type="ECO:0000256" key="4">
    <source>
        <dbReference type="ARBA" id="ARBA00022496"/>
    </source>
</evidence>
<feature type="transmembrane region" description="Helical" evidence="15">
    <location>
        <begin position="698"/>
        <end position="719"/>
    </location>
</feature>
<sequence>MSIPSELAEVESKPAGSAPVRDLVPQQSRRKLVAIAGGPNCGKSTLFNKLTGLRQKVANYPGVTVEKKGGLCALRSGRVVELLDLPGTYSLRPGSPDEVVVRDVLLGVQADTPLPDLTLLVLDATCLDRQLYLCMQLMEIGRPVVVALNMMDTARDEGLDIDAGLLSRALGAPVVPISARTGSGIAQLRDAMDREIPPPRPVTRLLPEPLRDGAERVARVLPLAGPLAALSRFHVAMALLLDEGEDDSLIRAVPIPARREVMSVRAELDAGIPEWRSHEPIGHYHAIEELIRKATLRVKPEVSLRERIDRVLTHRVLGPLIFVLLMAVVFQSVFMWATPIMNAIDSGVSALGRFIAPALPVGPIRSLVVDGVIAGVGAVVTFVPQIAILFLFISLMEDSGYLARGAFIMDRLMRGVGLSGRAFIPLLSSFACAIPGIMATRTIDNRRDRLTTILIAPFMSCSARLPVYALLIGAFIPNRSVGFLSLPGLVLFSLYVLGILAAVLVAWALKRTALRGSRPLYVMELPPYRVPSWRSVLITVRDRAGLFVQKAGTVILAVSIVLWFLASYPRNSGQVRPLEKRLEAVEDGAAQAKARGSVAEASAKRTEATQLENEIAGVSLRDSFAGRAGRLIEPAIAPLGFDWKIGIALLSSFAAREVMVSTMATVYNLGDADQTSVSLREKLRHAQNPSGGKAYSPLMAVSLMVFFVLACQCMSTVAVVRRETNSWRWPIFMVVMMNALAWIASFAVYQGGKLMGLG</sequence>
<dbReference type="InterPro" id="IPR027417">
    <property type="entry name" value="P-loop_NTPase"/>
</dbReference>
<dbReference type="InterPro" id="IPR050860">
    <property type="entry name" value="FeoB_GTPase"/>
</dbReference>
<dbReference type="InterPro" id="IPR011640">
    <property type="entry name" value="Fe2_transport_prot_B_C"/>
</dbReference>
<dbReference type="CDD" id="cd01879">
    <property type="entry name" value="FeoB"/>
    <property type="match status" value="1"/>
</dbReference>
<comment type="similarity">
    <text evidence="15">Belongs to the TRAFAC class TrmE-Era-EngA-EngB-Septin-like GTPase superfamily. FeoB GTPase (TC 9.A.8) family.</text>
</comment>
<feature type="transmembrane region" description="Helical" evidence="15">
    <location>
        <begin position="544"/>
        <end position="566"/>
    </location>
</feature>
<evidence type="ECO:0000256" key="1">
    <source>
        <dbReference type="ARBA" id="ARBA00004651"/>
    </source>
</evidence>
<feature type="binding site" evidence="13">
    <location>
        <begin position="149"/>
        <end position="152"/>
    </location>
    <ligand>
        <name>GTP</name>
        <dbReference type="ChEBI" id="CHEBI:37565"/>
        <label>1</label>
    </ligand>
</feature>
<keyword evidence="10 13" id="KW-0342">GTP-binding</keyword>
<dbReference type="Proteomes" id="UP000319829">
    <property type="component" value="Unassembled WGS sequence"/>
</dbReference>
<dbReference type="PRINTS" id="PR00326">
    <property type="entry name" value="GTP1OBG"/>
</dbReference>
<keyword evidence="14" id="KW-0460">Magnesium</keyword>
<feature type="domain" description="FeoB-type G" evidence="17">
    <location>
        <begin position="30"/>
        <end position="198"/>
    </location>
</feature>
<dbReference type="PROSITE" id="PS51711">
    <property type="entry name" value="G_FEOB"/>
    <property type="match status" value="1"/>
</dbReference>
<evidence type="ECO:0000256" key="12">
    <source>
        <dbReference type="NCBIfam" id="TIGR00437"/>
    </source>
</evidence>
<evidence type="ECO:0000259" key="17">
    <source>
        <dbReference type="PROSITE" id="PS51711"/>
    </source>
</evidence>
<feature type="binding site" evidence="13">
    <location>
        <begin position="37"/>
        <end position="44"/>
    </location>
    <ligand>
        <name>GTP</name>
        <dbReference type="ChEBI" id="CHEBI:37565"/>
        <label>1</label>
    </ligand>
</feature>
<evidence type="ECO:0000256" key="11">
    <source>
        <dbReference type="ARBA" id="ARBA00023136"/>
    </source>
</evidence>
<organism evidence="18 19">
    <name type="scientific">Eiseniibacteriota bacterium</name>
    <dbReference type="NCBI Taxonomy" id="2212470"/>
    <lineage>
        <taxon>Bacteria</taxon>
        <taxon>Candidatus Eiseniibacteriota</taxon>
    </lineage>
</organism>
<keyword evidence="2 15" id="KW-0813">Transport</keyword>
<dbReference type="NCBIfam" id="TIGR00231">
    <property type="entry name" value="small_GTP"/>
    <property type="match status" value="1"/>
</dbReference>
<comment type="subcellular location">
    <subcellularLocation>
        <location evidence="15">Cell inner membrane</location>
        <topology evidence="15">Multi-pass membrane protein</topology>
    </subcellularLocation>
    <subcellularLocation>
        <location evidence="1">Cell membrane</location>
        <topology evidence="1">Multi-pass membrane protein</topology>
    </subcellularLocation>
</comment>
<dbReference type="PANTHER" id="PTHR43185">
    <property type="entry name" value="FERROUS IRON TRANSPORT PROTEIN B"/>
    <property type="match status" value="1"/>
</dbReference>
<dbReference type="InterPro" id="IPR030389">
    <property type="entry name" value="G_FEOB_dom"/>
</dbReference>
<evidence type="ECO:0000256" key="16">
    <source>
        <dbReference type="SAM" id="MobiDB-lite"/>
    </source>
</evidence>
<evidence type="ECO:0000256" key="5">
    <source>
        <dbReference type="ARBA" id="ARBA00022692"/>
    </source>
</evidence>
<dbReference type="InterPro" id="IPR006073">
    <property type="entry name" value="GTP-bd"/>
</dbReference>
<protein>
    <recommendedName>
        <fullName evidence="12 15">Ferrous iron transport protein B</fullName>
    </recommendedName>
</protein>
<feature type="binding site" evidence="14">
    <location>
        <position position="52"/>
    </location>
    <ligand>
        <name>Mg(2+)</name>
        <dbReference type="ChEBI" id="CHEBI:18420"/>
        <label>2</label>
    </ligand>
</feature>
<dbReference type="Pfam" id="PF07670">
    <property type="entry name" value="Gate"/>
    <property type="match status" value="2"/>
</dbReference>
<dbReference type="Gene3D" id="3.40.50.300">
    <property type="entry name" value="P-loop containing nucleotide triphosphate hydrolases"/>
    <property type="match status" value="1"/>
</dbReference>
<dbReference type="Pfam" id="PF02421">
    <property type="entry name" value="FeoB_N"/>
    <property type="match status" value="1"/>
</dbReference>
<dbReference type="GO" id="GO:0005525">
    <property type="term" value="F:GTP binding"/>
    <property type="evidence" value="ECO:0007669"/>
    <property type="project" value="UniProtKB-KW"/>
</dbReference>
<dbReference type="SUPFAM" id="SSF52540">
    <property type="entry name" value="P-loop containing nucleoside triphosphate hydrolases"/>
    <property type="match status" value="1"/>
</dbReference>
<name>A0A538SSX5_UNCEI</name>
<feature type="binding site" evidence="13">
    <location>
        <begin position="62"/>
        <end position="66"/>
    </location>
    <ligand>
        <name>GTP</name>
        <dbReference type="ChEBI" id="CHEBI:37565"/>
        <label>1</label>
    </ligand>
</feature>
<reference evidence="18 19" key="1">
    <citation type="journal article" date="2019" name="Nat. Microbiol.">
        <title>Mediterranean grassland soil C-N compound turnover is dependent on rainfall and depth, and is mediated by genomically divergent microorganisms.</title>
        <authorList>
            <person name="Diamond S."/>
            <person name="Andeer P.F."/>
            <person name="Li Z."/>
            <person name="Crits-Christoph A."/>
            <person name="Burstein D."/>
            <person name="Anantharaman K."/>
            <person name="Lane K.R."/>
            <person name="Thomas B.C."/>
            <person name="Pan C."/>
            <person name="Northen T.R."/>
            <person name="Banfield J.F."/>
        </authorList>
    </citation>
    <scope>NUCLEOTIDE SEQUENCE [LARGE SCALE GENOMIC DNA]</scope>
    <source>
        <strain evidence="18">WS_4</strain>
    </source>
</reference>
<proteinExistence type="inferred from homology"/>
<dbReference type="NCBIfam" id="TIGR00437">
    <property type="entry name" value="feoB"/>
    <property type="match status" value="1"/>
</dbReference>
<keyword evidence="5 15" id="KW-0812">Transmembrane</keyword>
<evidence type="ECO:0000256" key="10">
    <source>
        <dbReference type="ARBA" id="ARBA00023134"/>
    </source>
</evidence>
<keyword evidence="9" id="KW-0406">Ion transport</keyword>
<feature type="transmembrane region" description="Helical" evidence="15">
    <location>
        <begin position="416"/>
        <end position="438"/>
    </location>
</feature>
<evidence type="ECO:0000256" key="15">
    <source>
        <dbReference type="RuleBase" id="RU362098"/>
    </source>
</evidence>
<feature type="binding site" evidence="13">
    <location>
        <begin position="84"/>
        <end position="87"/>
    </location>
    <ligand>
        <name>GTP</name>
        <dbReference type="ChEBI" id="CHEBI:37565"/>
        <label>1</label>
    </ligand>
</feature>
<keyword evidence="6 13" id="KW-0547">Nucleotide-binding</keyword>
<evidence type="ECO:0000256" key="2">
    <source>
        <dbReference type="ARBA" id="ARBA00022448"/>
    </source>
</evidence>
<dbReference type="GO" id="GO:0046872">
    <property type="term" value="F:metal ion binding"/>
    <property type="evidence" value="ECO:0007669"/>
    <property type="project" value="UniProtKB-KW"/>
</dbReference>
<dbReference type="PANTHER" id="PTHR43185:SF1">
    <property type="entry name" value="FE(2+) TRANSPORTER FEOB"/>
    <property type="match status" value="1"/>
</dbReference>
<evidence type="ECO:0000256" key="3">
    <source>
        <dbReference type="ARBA" id="ARBA00022475"/>
    </source>
</evidence>
<keyword evidence="3" id="KW-1003">Cell membrane</keyword>
<evidence type="ECO:0000256" key="13">
    <source>
        <dbReference type="PIRSR" id="PIRSR603373-1"/>
    </source>
</evidence>
<dbReference type="InterPro" id="IPR011642">
    <property type="entry name" value="Gate_dom"/>
</dbReference>
<comment type="caution">
    <text evidence="18">The sequence shown here is derived from an EMBL/GenBank/DDBJ whole genome shotgun (WGS) entry which is preliminary data.</text>
</comment>
<feature type="transmembrane region" description="Helical" evidence="15">
    <location>
        <begin position="488"/>
        <end position="509"/>
    </location>
</feature>
<dbReference type="AlphaFoldDB" id="A0A538SSX5"/>
<accession>A0A538SSX5</accession>
<comment type="function">
    <text evidence="15">Probable transporter of a GTP-driven Fe(2+) uptake system.</text>
</comment>
<keyword evidence="14" id="KW-0479">Metal-binding</keyword>
<evidence type="ECO:0000256" key="6">
    <source>
        <dbReference type="ARBA" id="ARBA00022741"/>
    </source>
</evidence>
<feature type="region of interest" description="Disordered" evidence="16">
    <location>
        <begin position="1"/>
        <end position="22"/>
    </location>
</feature>
<dbReference type="Pfam" id="PF07664">
    <property type="entry name" value="FeoB_C"/>
    <property type="match status" value="1"/>
</dbReference>
<dbReference type="GO" id="GO:0005886">
    <property type="term" value="C:plasma membrane"/>
    <property type="evidence" value="ECO:0007669"/>
    <property type="project" value="UniProtKB-SubCell"/>
</dbReference>
<keyword evidence="4 15" id="KW-0410">Iron transport</keyword>
<evidence type="ECO:0000256" key="8">
    <source>
        <dbReference type="ARBA" id="ARBA00023004"/>
    </source>
</evidence>
<evidence type="ECO:0000256" key="14">
    <source>
        <dbReference type="PIRSR" id="PIRSR603373-2"/>
    </source>
</evidence>
<feature type="transmembrane region" description="Helical" evidence="15">
    <location>
        <begin position="450"/>
        <end position="476"/>
    </location>
</feature>
<keyword evidence="7 15" id="KW-1133">Transmembrane helix</keyword>
<keyword evidence="8 15" id="KW-0408">Iron</keyword>
<evidence type="ECO:0000256" key="9">
    <source>
        <dbReference type="ARBA" id="ARBA00023065"/>
    </source>
</evidence>
<dbReference type="EMBL" id="VBOU01000071">
    <property type="protein sequence ID" value="TMQ54493.1"/>
    <property type="molecule type" value="Genomic_DNA"/>
</dbReference>
<keyword evidence="11 15" id="KW-0472">Membrane</keyword>
<feature type="transmembrane region" description="Helical" evidence="15">
    <location>
        <begin position="731"/>
        <end position="749"/>
    </location>
</feature>
<gene>
    <name evidence="18" type="primary">feoB</name>
    <name evidence="18" type="ORF">E6K74_05955</name>
</gene>
<dbReference type="InterPro" id="IPR003373">
    <property type="entry name" value="Fe2_transport_prot-B"/>
</dbReference>
<dbReference type="GO" id="GO:0015093">
    <property type="term" value="F:ferrous iron transmembrane transporter activity"/>
    <property type="evidence" value="ECO:0007669"/>
    <property type="project" value="UniProtKB-UniRule"/>
</dbReference>
<evidence type="ECO:0000256" key="7">
    <source>
        <dbReference type="ARBA" id="ARBA00022989"/>
    </source>
</evidence>
<evidence type="ECO:0000313" key="18">
    <source>
        <dbReference type="EMBL" id="TMQ54493.1"/>
    </source>
</evidence>
<dbReference type="InterPro" id="IPR005225">
    <property type="entry name" value="Small_GTP-bd"/>
</dbReference>
<feature type="transmembrane region" description="Helical" evidence="15">
    <location>
        <begin position="316"/>
        <end position="337"/>
    </location>
</feature>
<evidence type="ECO:0000313" key="19">
    <source>
        <dbReference type="Proteomes" id="UP000319829"/>
    </source>
</evidence>
<feature type="transmembrane region" description="Helical" evidence="15">
    <location>
        <begin position="372"/>
        <end position="396"/>
    </location>
</feature>
<feature type="binding site" evidence="14">
    <location>
        <position position="48"/>
    </location>
    <ligand>
        <name>Mg(2+)</name>
        <dbReference type="ChEBI" id="CHEBI:18420"/>
        <label>2</label>
    </ligand>
</feature>